<dbReference type="Proteomes" id="UP000263377">
    <property type="component" value="Unassembled WGS sequence"/>
</dbReference>
<evidence type="ECO:0000313" key="3">
    <source>
        <dbReference type="Proteomes" id="UP000263377"/>
    </source>
</evidence>
<evidence type="ECO:0000256" key="1">
    <source>
        <dbReference type="SAM" id="Phobius"/>
    </source>
</evidence>
<gene>
    <name evidence="2" type="ORF">DR950_09675</name>
</gene>
<keyword evidence="1" id="KW-0472">Membrane</keyword>
<dbReference type="AlphaFoldDB" id="A0A372ZQL9"/>
<sequence length="220" mass="24196">MAERPRRRGVLPIALGAAVLVAGVGGGLWYVKPWQGVDVPQSACWNAFTHDDLATLSGKGHKTLAWQDEKALTDREYPHDPACNVTWKGDSSLSHAVANIATRIRDEKFQRAKTKAEATGWEPNLPVSLDFGPGAQGWLFHEGTVQLLIRCDYLEKDGRPSNWPYHEIAITGDRWSSDTPVTEVHRIRIAAALRTAKAIVRTQGCTNAPQLAEQPPTAPF</sequence>
<reference evidence="2 3" key="1">
    <citation type="submission" date="2018-08" db="EMBL/GenBank/DDBJ databases">
        <title>Diversity &amp; Physiological Properties of Lignin-Decomposing Actinobacteria from Soil.</title>
        <authorList>
            <person name="Roh S.G."/>
            <person name="Kim S.B."/>
        </authorList>
    </citation>
    <scope>NUCLEOTIDE SEQUENCE [LARGE SCALE GENOMIC DNA]</scope>
    <source>
        <strain evidence="2 3">MMS17-GH009</strain>
    </source>
</reference>
<evidence type="ECO:0000313" key="2">
    <source>
        <dbReference type="EMBL" id="RGD58021.1"/>
    </source>
</evidence>
<dbReference type="RefSeq" id="WP_117486698.1">
    <property type="nucleotide sequence ID" value="NZ_QVIG01000001.1"/>
</dbReference>
<comment type="caution">
    <text evidence="2">The sequence shown here is derived from an EMBL/GenBank/DDBJ whole genome shotgun (WGS) entry which is preliminary data.</text>
</comment>
<organism evidence="2 3">
    <name type="scientific">Kitasatospora xanthocidica</name>
    <dbReference type="NCBI Taxonomy" id="83382"/>
    <lineage>
        <taxon>Bacteria</taxon>
        <taxon>Bacillati</taxon>
        <taxon>Actinomycetota</taxon>
        <taxon>Actinomycetes</taxon>
        <taxon>Kitasatosporales</taxon>
        <taxon>Streptomycetaceae</taxon>
        <taxon>Kitasatospora</taxon>
    </lineage>
</organism>
<dbReference type="EMBL" id="QVIG01000001">
    <property type="protein sequence ID" value="RGD58021.1"/>
    <property type="molecule type" value="Genomic_DNA"/>
</dbReference>
<keyword evidence="1" id="KW-0812">Transmembrane</keyword>
<keyword evidence="3" id="KW-1185">Reference proteome</keyword>
<proteinExistence type="predicted"/>
<protein>
    <submittedName>
        <fullName evidence="2">Uncharacterized protein</fullName>
    </submittedName>
</protein>
<name>A0A372ZQL9_9ACTN</name>
<feature type="transmembrane region" description="Helical" evidence="1">
    <location>
        <begin position="12"/>
        <end position="31"/>
    </location>
</feature>
<accession>A0A372ZQL9</accession>
<keyword evidence="1" id="KW-1133">Transmembrane helix</keyword>